<organism evidence="1 2">
    <name type="scientific">Smallanthus sonchifolius</name>
    <dbReference type="NCBI Taxonomy" id="185202"/>
    <lineage>
        <taxon>Eukaryota</taxon>
        <taxon>Viridiplantae</taxon>
        <taxon>Streptophyta</taxon>
        <taxon>Embryophyta</taxon>
        <taxon>Tracheophyta</taxon>
        <taxon>Spermatophyta</taxon>
        <taxon>Magnoliopsida</taxon>
        <taxon>eudicotyledons</taxon>
        <taxon>Gunneridae</taxon>
        <taxon>Pentapetalae</taxon>
        <taxon>asterids</taxon>
        <taxon>campanulids</taxon>
        <taxon>Asterales</taxon>
        <taxon>Asteraceae</taxon>
        <taxon>Asteroideae</taxon>
        <taxon>Heliantheae alliance</taxon>
        <taxon>Millerieae</taxon>
        <taxon>Smallanthus</taxon>
    </lineage>
</organism>
<protein>
    <submittedName>
        <fullName evidence="1">Uncharacterized protein</fullName>
    </submittedName>
</protein>
<gene>
    <name evidence="1" type="ORF">L1987_04566</name>
</gene>
<evidence type="ECO:0000313" key="1">
    <source>
        <dbReference type="EMBL" id="KAI3823135.1"/>
    </source>
</evidence>
<keyword evidence="2" id="KW-1185">Reference proteome</keyword>
<name>A0ACB9JT31_9ASTR</name>
<comment type="caution">
    <text evidence="1">The sequence shown here is derived from an EMBL/GenBank/DDBJ whole genome shotgun (WGS) entry which is preliminary data.</text>
</comment>
<dbReference type="Proteomes" id="UP001056120">
    <property type="component" value="Linkage Group LG02"/>
</dbReference>
<proteinExistence type="predicted"/>
<reference evidence="2" key="1">
    <citation type="journal article" date="2022" name="Mol. Ecol. Resour.">
        <title>The genomes of chicory, endive, great burdock and yacon provide insights into Asteraceae palaeo-polyploidization history and plant inulin production.</title>
        <authorList>
            <person name="Fan W."/>
            <person name="Wang S."/>
            <person name="Wang H."/>
            <person name="Wang A."/>
            <person name="Jiang F."/>
            <person name="Liu H."/>
            <person name="Zhao H."/>
            <person name="Xu D."/>
            <person name="Zhang Y."/>
        </authorList>
    </citation>
    <scope>NUCLEOTIDE SEQUENCE [LARGE SCALE GENOMIC DNA]</scope>
    <source>
        <strain evidence="2">cv. Yunnan</strain>
    </source>
</reference>
<reference evidence="1 2" key="2">
    <citation type="journal article" date="2022" name="Mol. Ecol. Resour.">
        <title>The genomes of chicory, endive, great burdock and yacon provide insights into Asteraceae paleo-polyploidization history and plant inulin production.</title>
        <authorList>
            <person name="Fan W."/>
            <person name="Wang S."/>
            <person name="Wang H."/>
            <person name="Wang A."/>
            <person name="Jiang F."/>
            <person name="Liu H."/>
            <person name="Zhao H."/>
            <person name="Xu D."/>
            <person name="Zhang Y."/>
        </authorList>
    </citation>
    <scope>NUCLEOTIDE SEQUENCE [LARGE SCALE GENOMIC DNA]</scope>
    <source>
        <strain evidence="2">cv. Yunnan</strain>
        <tissue evidence="1">Leaves</tissue>
    </source>
</reference>
<evidence type="ECO:0000313" key="2">
    <source>
        <dbReference type="Proteomes" id="UP001056120"/>
    </source>
</evidence>
<sequence length="251" mass="27839">MASSVVRRLKLGSQGLVVSAQGLGCMGMSMYYGPPKPEPDMIKLICHAVDSGVTFIDTSDFYGPHTNEILIGKVGNEVVICALKGGYREKVQITTKFGIRMIDGKADIRGDPEYVWSACEASLKRLDVDCIDLFYVHRIDNHYTMGELKKLVEEGKVKYVGLSEVCVSTTRRAHAVHPITAIQPEWSLWTRDVEKEIVPTCIELGIGIVTYAPLGKGFLASGLKLAESLTERDFRQYVHCPKVYHLDTSVI</sequence>
<dbReference type="EMBL" id="CM042019">
    <property type="protein sequence ID" value="KAI3823135.1"/>
    <property type="molecule type" value="Genomic_DNA"/>
</dbReference>
<accession>A0ACB9JT31</accession>